<sequence length="79" mass="9388">MKTDEMLEYIQLHCNLNYISDIRNPIYLKECLAFLNEIDDDAFTIQQWRYLCEYITGQECSSSAIDAIRKIINSFSRRV</sequence>
<dbReference type="AlphaFoldDB" id="A0A099I0T1"/>
<protein>
    <submittedName>
        <fullName evidence="1">Uncharacterized protein</fullName>
    </submittedName>
</protein>
<evidence type="ECO:0000313" key="1">
    <source>
        <dbReference type="EMBL" id="KGJ51335.1"/>
    </source>
</evidence>
<reference evidence="1 2" key="1">
    <citation type="submission" date="2014-08" db="EMBL/GenBank/DDBJ databases">
        <title>Clostridium innocuum, an unnegligible vancomycin-resistant pathogen causing extra-intestinal infections.</title>
        <authorList>
            <person name="Feng Y."/>
            <person name="Chiu C.-H."/>
        </authorList>
    </citation>
    <scope>NUCLEOTIDE SEQUENCE [LARGE SCALE GENOMIC DNA]</scope>
    <source>
        <strain evidence="1 2">AN88</strain>
    </source>
</reference>
<dbReference type="Proteomes" id="UP000030008">
    <property type="component" value="Unassembled WGS sequence"/>
</dbReference>
<dbReference type="RefSeq" id="WP_044908059.1">
    <property type="nucleotide sequence ID" value="NZ_CAXUDH010000014.1"/>
</dbReference>
<comment type="caution">
    <text evidence="1">The sequence shown here is derived from an EMBL/GenBank/DDBJ whole genome shotgun (WGS) entry which is preliminary data.</text>
</comment>
<organism evidence="1 2">
    <name type="scientific">Clostridium innocuum</name>
    <dbReference type="NCBI Taxonomy" id="1522"/>
    <lineage>
        <taxon>Bacteria</taxon>
        <taxon>Bacillati</taxon>
        <taxon>Bacillota</taxon>
        <taxon>Clostridia</taxon>
        <taxon>Eubacteriales</taxon>
        <taxon>Clostridiaceae</taxon>
        <taxon>Clostridium</taxon>
    </lineage>
</organism>
<evidence type="ECO:0000313" key="2">
    <source>
        <dbReference type="Proteomes" id="UP000030008"/>
    </source>
</evidence>
<accession>A0A099I0T1</accession>
<name>A0A099I0T1_CLOIN</name>
<proteinExistence type="predicted"/>
<dbReference type="EMBL" id="JQIF01000124">
    <property type="protein sequence ID" value="KGJ51335.1"/>
    <property type="molecule type" value="Genomic_DNA"/>
</dbReference>
<gene>
    <name evidence="1" type="ORF">CIAN88_21120</name>
</gene>